<keyword evidence="2 6" id="KW-0929">Antimicrobial</keyword>
<dbReference type="GO" id="GO:0042742">
    <property type="term" value="P:defense response to bacterium"/>
    <property type="evidence" value="ECO:0007669"/>
    <property type="project" value="UniProtKB-KW"/>
</dbReference>
<evidence type="ECO:0000256" key="4">
    <source>
        <dbReference type="ARBA" id="ARBA00022801"/>
    </source>
</evidence>
<dbReference type="EMBL" id="RCDC01000004">
    <property type="protein sequence ID" value="RLK57447.1"/>
    <property type="molecule type" value="Genomic_DNA"/>
</dbReference>
<proteinExistence type="inferred from homology"/>
<dbReference type="InterPro" id="IPR051018">
    <property type="entry name" value="Bacteriophage_GH24"/>
</dbReference>
<feature type="signal peptide" evidence="7">
    <location>
        <begin position="1"/>
        <end position="20"/>
    </location>
</feature>
<keyword evidence="4 6" id="KW-0378">Hydrolase</keyword>
<accession>A0A498CI27</accession>
<dbReference type="RefSeq" id="WP_121040199.1">
    <property type="nucleotide sequence ID" value="NZ_RCDC01000004.1"/>
</dbReference>
<keyword evidence="3 6" id="KW-0081">Bacteriolytic enzyme</keyword>
<keyword evidence="7" id="KW-0732">Signal</keyword>
<sequence length="153" mass="16729">MKAKIIGGSAAAVIALTATALVKPWEGYSPEPYVDMVGVATYCYGDTGRPAKARYTEQECTEKLSSRLGQYMAGITACIDMPLRQNEWAAVLSWTYNVGVGAACRSTLVRKINAGQPAKMWCAELDRWVFAGGKRVQGLANRRADERRMCEGQ</sequence>
<dbReference type="InterPro" id="IPR023346">
    <property type="entry name" value="Lysozyme-like_dom_sf"/>
</dbReference>
<dbReference type="GO" id="GO:0009253">
    <property type="term" value="P:peptidoglycan catabolic process"/>
    <property type="evidence" value="ECO:0007669"/>
    <property type="project" value="InterPro"/>
</dbReference>
<evidence type="ECO:0000256" key="1">
    <source>
        <dbReference type="ARBA" id="ARBA00000632"/>
    </source>
</evidence>
<dbReference type="OrthoDB" id="8141296at2"/>
<organism evidence="8 9">
    <name type="scientific">Stenotrophomonas rhizophila</name>
    <dbReference type="NCBI Taxonomy" id="216778"/>
    <lineage>
        <taxon>Bacteria</taxon>
        <taxon>Pseudomonadati</taxon>
        <taxon>Pseudomonadota</taxon>
        <taxon>Gammaproteobacteria</taxon>
        <taxon>Lysobacterales</taxon>
        <taxon>Lysobacteraceae</taxon>
        <taxon>Stenotrophomonas</taxon>
    </lineage>
</organism>
<evidence type="ECO:0000256" key="7">
    <source>
        <dbReference type="SAM" id="SignalP"/>
    </source>
</evidence>
<evidence type="ECO:0000313" key="8">
    <source>
        <dbReference type="EMBL" id="RLK57447.1"/>
    </source>
</evidence>
<evidence type="ECO:0000256" key="5">
    <source>
        <dbReference type="ARBA" id="ARBA00023295"/>
    </source>
</evidence>
<gene>
    <name evidence="8" type="ORF">BCL79_1853</name>
</gene>
<dbReference type="InterPro" id="IPR002196">
    <property type="entry name" value="Glyco_hydro_24"/>
</dbReference>
<dbReference type="GO" id="GO:0016998">
    <property type="term" value="P:cell wall macromolecule catabolic process"/>
    <property type="evidence" value="ECO:0007669"/>
    <property type="project" value="InterPro"/>
</dbReference>
<evidence type="ECO:0000256" key="6">
    <source>
        <dbReference type="RuleBase" id="RU003788"/>
    </source>
</evidence>
<name>A0A498CI27_9GAMM</name>
<dbReference type="GO" id="GO:0003796">
    <property type="term" value="F:lysozyme activity"/>
    <property type="evidence" value="ECO:0007669"/>
    <property type="project" value="UniProtKB-EC"/>
</dbReference>
<protein>
    <recommendedName>
        <fullName evidence="6">Lysozyme</fullName>
        <ecNumber evidence="6">3.2.1.17</ecNumber>
    </recommendedName>
</protein>
<dbReference type="InterPro" id="IPR023347">
    <property type="entry name" value="Lysozyme_dom_sf"/>
</dbReference>
<dbReference type="Proteomes" id="UP000274786">
    <property type="component" value="Unassembled WGS sequence"/>
</dbReference>
<dbReference type="AlphaFoldDB" id="A0A498CI27"/>
<dbReference type="InterPro" id="IPR034690">
    <property type="entry name" value="Endolysin_T4_type"/>
</dbReference>
<evidence type="ECO:0000313" key="9">
    <source>
        <dbReference type="Proteomes" id="UP000274786"/>
    </source>
</evidence>
<dbReference type="SUPFAM" id="SSF53955">
    <property type="entry name" value="Lysozyme-like"/>
    <property type="match status" value="1"/>
</dbReference>
<reference evidence="8 9" key="1">
    <citation type="submission" date="2018-10" db="EMBL/GenBank/DDBJ databases">
        <title>Comparative analysis of microorganisms from saline springs in Andes Mountain Range, Colombia.</title>
        <authorList>
            <person name="Rubin E."/>
        </authorList>
    </citation>
    <scope>NUCLEOTIDE SEQUENCE [LARGE SCALE GENOMIC DNA]</scope>
    <source>
        <strain evidence="8 9">USBA GBX 843</strain>
    </source>
</reference>
<dbReference type="PANTHER" id="PTHR38107:SF3">
    <property type="entry name" value="LYSOZYME RRRD-RELATED"/>
    <property type="match status" value="1"/>
</dbReference>
<evidence type="ECO:0000256" key="3">
    <source>
        <dbReference type="ARBA" id="ARBA00022638"/>
    </source>
</evidence>
<dbReference type="HAMAP" id="MF_04110">
    <property type="entry name" value="ENDOLYSIN_T4"/>
    <property type="match status" value="1"/>
</dbReference>
<comment type="catalytic activity">
    <reaction evidence="1 6">
        <text>Hydrolysis of (1-&gt;4)-beta-linkages between N-acetylmuramic acid and N-acetyl-D-glucosamine residues in a peptidoglycan and between N-acetyl-D-glucosamine residues in chitodextrins.</text>
        <dbReference type="EC" id="3.2.1.17"/>
    </reaction>
</comment>
<evidence type="ECO:0000256" key="2">
    <source>
        <dbReference type="ARBA" id="ARBA00022529"/>
    </source>
</evidence>
<comment type="similarity">
    <text evidence="6">Belongs to the glycosyl hydrolase 24 family.</text>
</comment>
<dbReference type="CDD" id="cd16900">
    <property type="entry name" value="endolysin_R21-like"/>
    <property type="match status" value="1"/>
</dbReference>
<dbReference type="Gene3D" id="1.10.530.40">
    <property type="match status" value="1"/>
</dbReference>
<dbReference type="Pfam" id="PF00959">
    <property type="entry name" value="Phage_lysozyme"/>
    <property type="match status" value="1"/>
</dbReference>
<dbReference type="EC" id="3.2.1.17" evidence="6"/>
<dbReference type="PANTHER" id="PTHR38107">
    <property type="match status" value="1"/>
</dbReference>
<keyword evidence="5 6" id="KW-0326">Glycosidase</keyword>
<dbReference type="GO" id="GO:0031640">
    <property type="term" value="P:killing of cells of another organism"/>
    <property type="evidence" value="ECO:0007669"/>
    <property type="project" value="UniProtKB-KW"/>
</dbReference>
<comment type="caution">
    <text evidence="8">The sequence shown here is derived from an EMBL/GenBank/DDBJ whole genome shotgun (WGS) entry which is preliminary data.</text>
</comment>
<feature type="chain" id="PRO_5019763872" description="Lysozyme" evidence="7">
    <location>
        <begin position="21"/>
        <end position="153"/>
    </location>
</feature>